<reference evidence="2" key="1">
    <citation type="submission" date="2022-11" db="UniProtKB">
        <authorList>
            <consortium name="WormBaseParasite"/>
        </authorList>
    </citation>
    <scope>IDENTIFICATION</scope>
</reference>
<accession>A0A914DMM0</accession>
<dbReference type="Proteomes" id="UP000887540">
    <property type="component" value="Unplaced"/>
</dbReference>
<protein>
    <submittedName>
        <fullName evidence="2">Uncharacterized protein</fullName>
    </submittedName>
</protein>
<evidence type="ECO:0000313" key="1">
    <source>
        <dbReference type="Proteomes" id="UP000887540"/>
    </source>
</evidence>
<name>A0A914DMM0_9BILA</name>
<dbReference type="AlphaFoldDB" id="A0A914DMM0"/>
<evidence type="ECO:0000313" key="2">
    <source>
        <dbReference type="WBParaSite" id="ACRNAN_scaffold2999.g7362.t1"/>
    </source>
</evidence>
<dbReference type="WBParaSite" id="ACRNAN_scaffold2999.g7362.t1">
    <property type="protein sequence ID" value="ACRNAN_scaffold2999.g7362.t1"/>
    <property type="gene ID" value="ACRNAN_scaffold2999.g7362"/>
</dbReference>
<proteinExistence type="predicted"/>
<keyword evidence="1" id="KW-1185">Reference proteome</keyword>
<organism evidence="1 2">
    <name type="scientific">Acrobeloides nanus</name>
    <dbReference type="NCBI Taxonomy" id="290746"/>
    <lineage>
        <taxon>Eukaryota</taxon>
        <taxon>Metazoa</taxon>
        <taxon>Ecdysozoa</taxon>
        <taxon>Nematoda</taxon>
        <taxon>Chromadorea</taxon>
        <taxon>Rhabditida</taxon>
        <taxon>Tylenchina</taxon>
        <taxon>Cephalobomorpha</taxon>
        <taxon>Cephaloboidea</taxon>
        <taxon>Cephalobidae</taxon>
        <taxon>Acrobeloides</taxon>
    </lineage>
</organism>
<sequence length="107" mass="12746">MMIDLFTRVPEDLHPTEAIETIEKIKEISGSKIHMKSLDMRICIIKEENVFKEILAKFSKLFHDCLEPDEEARIHLHMLGESKWFWSNPNQLVVPPEMKYKMEKRSF</sequence>